<dbReference type="InterPro" id="IPR016032">
    <property type="entry name" value="Sig_transdc_resp-reg_C-effctor"/>
</dbReference>
<evidence type="ECO:0000259" key="8">
    <source>
        <dbReference type="PROSITE" id="PS50110"/>
    </source>
</evidence>
<dbReference type="PANTHER" id="PTHR48111:SF15">
    <property type="entry name" value="OMPR SUBFAMILY"/>
    <property type="match status" value="1"/>
</dbReference>
<evidence type="ECO:0000313" key="10">
    <source>
        <dbReference type="EMBL" id="MCM1984305.1"/>
    </source>
</evidence>
<dbReference type="FunFam" id="3.40.50.2300:FF:000002">
    <property type="entry name" value="DNA-binding response regulator PhoP"/>
    <property type="match status" value="1"/>
</dbReference>
<feature type="DNA-binding region" description="OmpR/PhoB-type" evidence="7">
    <location>
        <begin position="124"/>
        <end position="223"/>
    </location>
</feature>
<dbReference type="InterPro" id="IPR036388">
    <property type="entry name" value="WH-like_DNA-bd_sf"/>
</dbReference>
<dbReference type="Gene3D" id="3.40.50.2300">
    <property type="match status" value="2"/>
</dbReference>
<dbReference type="InterPro" id="IPR036641">
    <property type="entry name" value="HPT_dom_sf"/>
</dbReference>
<dbReference type="CDD" id="cd00156">
    <property type="entry name" value="REC"/>
    <property type="match status" value="1"/>
</dbReference>
<evidence type="ECO:0000256" key="3">
    <source>
        <dbReference type="ARBA" id="ARBA00023015"/>
    </source>
</evidence>
<dbReference type="GO" id="GO:0003677">
    <property type="term" value="F:DNA binding"/>
    <property type="evidence" value="ECO:0007669"/>
    <property type="project" value="UniProtKB-UniRule"/>
</dbReference>
<dbReference type="RefSeq" id="WP_166276074.1">
    <property type="nucleotide sequence ID" value="NZ_JTHE03000091.1"/>
</dbReference>
<evidence type="ECO:0000256" key="2">
    <source>
        <dbReference type="ARBA" id="ARBA00023012"/>
    </source>
</evidence>
<comment type="caution">
    <text evidence="10">The sequence shown here is derived from an EMBL/GenBank/DDBJ whole genome shotgun (WGS) entry which is preliminary data.</text>
</comment>
<feature type="modified residue" description="4-aspartylphosphate" evidence="6">
    <location>
        <position position="51"/>
    </location>
</feature>
<dbReference type="InterPro" id="IPR001789">
    <property type="entry name" value="Sig_transdc_resp-reg_receiver"/>
</dbReference>
<feature type="modified residue" description="4-aspartylphosphate" evidence="6">
    <location>
        <position position="551"/>
    </location>
</feature>
<dbReference type="Proteomes" id="UP000031561">
    <property type="component" value="Unassembled WGS sequence"/>
</dbReference>
<dbReference type="Pfam" id="PF00486">
    <property type="entry name" value="Trans_reg_C"/>
    <property type="match status" value="1"/>
</dbReference>
<dbReference type="CDD" id="cd00383">
    <property type="entry name" value="trans_reg_C"/>
    <property type="match status" value="1"/>
</dbReference>
<evidence type="ECO:0000256" key="5">
    <source>
        <dbReference type="ARBA" id="ARBA00023163"/>
    </source>
</evidence>
<dbReference type="Pfam" id="PF00072">
    <property type="entry name" value="Response_reg"/>
    <property type="match status" value="2"/>
</dbReference>
<proteinExistence type="predicted"/>
<dbReference type="SUPFAM" id="SSF47226">
    <property type="entry name" value="Histidine-containing phosphotransfer domain, HPT domain"/>
    <property type="match status" value="1"/>
</dbReference>
<dbReference type="Gene3D" id="1.10.10.10">
    <property type="entry name" value="Winged helix-like DNA-binding domain superfamily/Winged helix DNA-binding domain"/>
    <property type="match status" value="1"/>
</dbReference>
<dbReference type="PROSITE" id="PS50110">
    <property type="entry name" value="RESPONSE_REGULATORY"/>
    <property type="match status" value="2"/>
</dbReference>
<keyword evidence="2" id="KW-0902">Two-component regulatory system</keyword>
<feature type="domain" description="Response regulatory" evidence="8">
    <location>
        <begin position="2"/>
        <end position="116"/>
    </location>
</feature>
<dbReference type="PROSITE" id="PS51755">
    <property type="entry name" value="OMPR_PHOB"/>
    <property type="match status" value="1"/>
</dbReference>
<dbReference type="InterPro" id="IPR039420">
    <property type="entry name" value="WalR-like"/>
</dbReference>
<reference evidence="10 11" key="1">
    <citation type="journal article" date="2015" name="Genome Announc.">
        <title>Draft Genome Sequence of Filamentous Marine Cyanobacterium Lyngbya confervoides Strain BDU141951.</title>
        <authorList>
            <person name="Chandrababunaidu M.M."/>
            <person name="Sen D."/>
            <person name="Tripathy S."/>
        </authorList>
    </citation>
    <scope>NUCLEOTIDE SEQUENCE [LARGE SCALE GENOMIC DNA]</scope>
    <source>
        <strain evidence="10 11">BDU141951</strain>
    </source>
</reference>
<dbReference type="EMBL" id="JTHE03000091">
    <property type="protein sequence ID" value="MCM1984305.1"/>
    <property type="molecule type" value="Genomic_DNA"/>
</dbReference>
<evidence type="ECO:0000256" key="7">
    <source>
        <dbReference type="PROSITE-ProRule" id="PRU01091"/>
    </source>
</evidence>
<dbReference type="AlphaFoldDB" id="A0ABD4T6W7"/>
<accession>A0ABD4T6W7</accession>
<feature type="domain" description="Response regulatory" evidence="8">
    <location>
        <begin position="502"/>
        <end position="618"/>
    </location>
</feature>
<protein>
    <submittedName>
        <fullName evidence="10">Response regulator</fullName>
    </submittedName>
</protein>
<evidence type="ECO:0000259" key="9">
    <source>
        <dbReference type="PROSITE" id="PS51755"/>
    </source>
</evidence>
<evidence type="ECO:0000313" key="11">
    <source>
        <dbReference type="Proteomes" id="UP000031561"/>
    </source>
</evidence>
<keyword evidence="11" id="KW-1185">Reference proteome</keyword>
<evidence type="ECO:0000256" key="6">
    <source>
        <dbReference type="PROSITE-ProRule" id="PRU00169"/>
    </source>
</evidence>
<keyword evidence="3" id="KW-0805">Transcription regulation</keyword>
<dbReference type="PANTHER" id="PTHR48111">
    <property type="entry name" value="REGULATOR OF RPOS"/>
    <property type="match status" value="1"/>
</dbReference>
<dbReference type="SUPFAM" id="SSF46894">
    <property type="entry name" value="C-terminal effector domain of the bipartite response regulators"/>
    <property type="match status" value="1"/>
</dbReference>
<evidence type="ECO:0000256" key="1">
    <source>
        <dbReference type="ARBA" id="ARBA00022553"/>
    </source>
</evidence>
<dbReference type="InterPro" id="IPR011006">
    <property type="entry name" value="CheY-like_superfamily"/>
</dbReference>
<dbReference type="InterPro" id="IPR001867">
    <property type="entry name" value="OmpR/PhoB-type_DNA-bd"/>
</dbReference>
<keyword evidence="5" id="KW-0804">Transcription</keyword>
<dbReference type="SUPFAM" id="SSF52172">
    <property type="entry name" value="CheY-like"/>
    <property type="match status" value="2"/>
</dbReference>
<sequence length="629" mass="70274">MRILLVEDDAILVDFLRKSLTAQRYIVDTVADGERAWDYLTQIDYDLILLDVLLPKLDGVSLCRRLRAQQNDTPILMLTAQNHSHAKVRGLDAGADDYLVKPFEIEELMARIRALLRRQGSDASPILRCGSLVIDPADCSASYGGLPLALSSKEYGLLQLFLHHPQHVFSIEEILESLWSAEDYPAEATVRSHIRRLRQKLCDAGAPSDFVANLHGRGYFLKADLPTQQALSQGCMIDEQQLGPGNDAQSLQKQYQIFLEETWQQFQPQALDYWKALDQETQALLHPTGSSPDRESKEGASINLETAQLLAHRLAGTLGLFHQTAAMEAAQFLESCFGQWDAPQGQARPSPLQLQQALGTIRQALDCLDLSLSSHPDSQPLFWIVDQSPQLTQALQSAAQTLPVQLAIAPPTLDLGLPHPVAILLPLSSPIAAERTIATLQQRFDQALAPPLLIGLSECLTFEDRLRSVRLGLQYVLDQRLPPTTLLDTSLKLLQPQAQKIRALLVDDDPLWLQAITRQLEAFNFQVTALDNPHRLWLTLEQHQPDILILDIKMPQVNGLELCQTLRSDPRWQSLPIMFLSIVGDEKVHQDAFAAGADDVLCKPMPGKMLAQRILQRLSRHQSYLRQSA</sequence>
<dbReference type="GO" id="GO:0000160">
    <property type="term" value="P:phosphorelay signal transduction system"/>
    <property type="evidence" value="ECO:0007669"/>
    <property type="project" value="UniProtKB-KW"/>
</dbReference>
<keyword evidence="4 7" id="KW-0238">DNA-binding</keyword>
<dbReference type="SMART" id="SM00862">
    <property type="entry name" value="Trans_reg_C"/>
    <property type="match status" value="1"/>
</dbReference>
<gene>
    <name evidence="10" type="ORF">QQ91_0015895</name>
</gene>
<feature type="domain" description="OmpR/PhoB-type" evidence="9">
    <location>
        <begin position="124"/>
        <end position="223"/>
    </location>
</feature>
<name>A0ABD4T6W7_9CYAN</name>
<dbReference type="CDD" id="cd19935">
    <property type="entry name" value="REC_OmpR_CusR-like"/>
    <property type="match status" value="1"/>
</dbReference>
<evidence type="ECO:0000256" key="4">
    <source>
        <dbReference type="ARBA" id="ARBA00023125"/>
    </source>
</evidence>
<organism evidence="10 11">
    <name type="scientific">Lyngbya confervoides BDU141951</name>
    <dbReference type="NCBI Taxonomy" id="1574623"/>
    <lineage>
        <taxon>Bacteria</taxon>
        <taxon>Bacillati</taxon>
        <taxon>Cyanobacteriota</taxon>
        <taxon>Cyanophyceae</taxon>
        <taxon>Oscillatoriophycideae</taxon>
        <taxon>Oscillatoriales</taxon>
        <taxon>Microcoleaceae</taxon>
        <taxon>Lyngbya</taxon>
    </lineage>
</organism>
<keyword evidence="1 6" id="KW-0597">Phosphoprotein</keyword>
<dbReference type="SMART" id="SM00448">
    <property type="entry name" value="REC"/>
    <property type="match status" value="2"/>
</dbReference>